<protein>
    <submittedName>
        <fullName evidence="4">IS5 family transposase</fullName>
    </submittedName>
</protein>
<dbReference type="InterPro" id="IPR002559">
    <property type="entry name" value="Transposase_11"/>
</dbReference>
<evidence type="ECO:0000259" key="2">
    <source>
        <dbReference type="Pfam" id="PF01609"/>
    </source>
</evidence>
<dbReference type="Pfam" id="PF13340">
    <property type="entry name" value="DUF4096"/>
    <property type="match status" value="1"/>
</dbReference>
<dbReference type="EMBL" id="CP109546">
    <property type="protein sequence ID" value="WTZ15053.1"/>
    <property type="molecule type" value="Genomic_DNA"/>
</dbReference>
<dbReference type="AlphaFoldDB" id="A0AAU3IBY8"/>
<dbReference type="InterPro" id="IPR025161">
    <property type="entry name" value="IS402-like_dom"/>
</dbReference>
<feature type="domain" description="Insertion element IS402-like" evidence="3">
    <location>
        <begin position="7"/>
        <end position="84"/>
    </location>
</feature>
<organism evidence="4">
    <name type="scientific">Streptomyces sp. NBC_01393</name>
    <dbReference type="NCBI Taxonomy" id="2903851"/>
    <lineage>
        <taxon>Bacteria</taxon>
        <taxon>Bacillati</taxon>
        <taxon>Actinomycetota</taxon>
        <taxon>Actinomycetes</taxon>
        <taxon>Kitasatosporales</taxon>
        <taxon>Streptomycetaceae</taxon>
        <taxon>Streptomyces</taxon>
    </lineage>
</organism>
<evidence type="ECO:0000313" key="4">
    <source>
        <dbReference type="EMBL" id="WTZ15053.1"/>
    </source>
</evidence>
<evidence type="ECO:0000256" key="1">
    <source>
        <dbReference type="SAM" id="MobiDB-lite"/>
    </source>
</evidence>
<proteinExistence type="predicted"/>
<dbReference type="NCBIfam" id="NF033580">
    <property type="entry name" value="transpos_IS5_3"/>
    <property type="match status" value="1"/>
</dbReference>
<feature type="compositionally biased region" description="Basic residues" evidence="1">
    <location>
        <begin position="168"/>
        <end position="180"/>
    </location>
</feature>
<evidence type="ECO:0000259" key="3">
    <source>
        <dbReference type="Pfam" id="PF13340"/>
    </source>
</evidence>
<reference evidence="4" key="1">
    <citation type="submission" date="2022-10" db="EMBL/GenBank/DDBJ databases">
        <title>The complete genomes of actinobacterial strains from the NBC collection.</title>
        <authorList>
            <person name="Joergensen T.S."/>
            <person name="Alvarez Arevalo M."/>
            <person name="Sterndorff E.B."/>
            <person name="Faurdal D."/>
            <person name="Vuksanovic O."/>
            <person name="Mourched A.-S."/>
            <person name="Charusanti P."/>
            <person name="Shaw S."/>
            <person name="Blin K."/>
            <person name="Weber T."/>
        </authorList>
    </citation>
    <scope>NUCLEOTIDE SEQUENCE</scope>
    <source>
        <strain evidence="4">NBC_01393</strain>
    </source>
</reference>
<name>A0AAU3IBY8_9ACTN</name>
<dbReference type="GO" id="GO:0004803">
    <property type="term" value="F:transposase activity"/>
    <property type="evidence" value="ECO:0007669"/>
    <property type="project" value="InterPro"/>
</dbReference>
<accession>A0AAU3IBY8</accession>
<dbReference type="PANTHER" id="PTHR30007">
    <property type="entry name" value="PHP DOMAIN PROTEIN"/>
    <property type="match status" value="1"/>
</dbReference>
<feature type="region of interest" description="Disordered" evidence="1">
    <location>
        <begin position="164"/>
        <end position="185"/>
    </location>
</feature>
<dbReference type="PANTHER" id="PTHR30007:SF1">
    <property type="entry name" value="BLR1914 PROTEIN"/>
    <property type="match status" value="1"/>
</dbReference>
<dbReference type="GO" id="GO:0006313">
    <property type="term" value="P:DNA transposition"/>
    <property type="evidence" value="ECO:0007669"/>
    <property type="project" value="InterPro"/>
</dbReference>
<gene>
    <name evidence="4" type="ORF">OG699_38915</name>
</gene>
<dbReference type="Pfam" id="PF01609">
    <property type="entry name" value="DDE_Tnp_1"/>
    <property type="match status" value="1"/>
</dbReference>
<sequence>MIERLVPDELWELFQRVVPEAPSRPQGGGRRRHGDREVLAAIVFVATSGCTWQQLPSASFGPSGATAHRRFAEWSKARVWARLHRLVLDELGSRGELDWSRCVIDSVNMRALKGDLTGPNPVDRGKYGSKIHLITERTGLPLSVGISGANMHDSQGLEPLVRDIPPIRSRRGPRRRRPGKLHGDKGYDYRHLRQWLRGRGITHRLARRGIESSTHLGRHRRVVERSVAWLAGCRRLHRRYERKAEHFLAFAAIACTLICYRRLTK</sequence>
<feature type="domain" description="Transposase IS4-like" evidence="2">
    <location>
        <begin position="103"/>
        <end position="257"/>
    </location>
</feature>
<dbReference type="GO" id="GO:0003677">
    <property type="term" value="F:DNA binding"/>
    <property type="evidence" value="ECO:0007669"/>
    <property type="project" value="InterPro"/>
</dbReference>